<dbReference type="SMART" id="SM00382">
    <property type="entry name" value="AAA"/>
    <property type="match status" value="1"/>
</dbReference>
<keyword evidence="11" id="KW-1185">Reference proteome</keyword>
<feature type="domain" description="ABC transporter" evidence="9">
    <location>
        <begin position="4"/>
        <end position="236"/>
    </location>
</feature>
<evidence type="ECO:0000313" key="11">
    <source>
        <dbReference type="Proteomes" id="UP000199695"/>
    </source>
</evidence>
<proteinExistence type="inferred from homology"/>
<dbReference type="InterPro" id="IPR050095">
    <property type="entry name" value="ECF_ABC_transporter_ATP-bd"/>
</dbReference>
<evidence type="ECO:0000256" key="1">
    <source>
        <dbReference type="ARBA" id="ARBA00004202"/>
    </source>
</evidence>
<dbReference type="GO" id="GO:0016887">
    <property type="term" value="F:ATP hydrolysis activity"/>
    <property type="evidence" value="ECO:0007669"/>
    <property type="project" value="InterPro"/>
</dbReference>
<evidence type="ECO:0000256" key="3">
    <source>
        <dbReference type="ARBA" id="ARBA00022448"/>
    </source>
</evidence>
<evidence type="ECO:0000256" key="5">
    <source>
        <dbReference type="ARBA" id="ARBA00022741"/>
    </source>
</evidence>
<keyword evidence="6 10" id="KW-0067">ATP-binding</keyword>
<organism evidence="10 11">
    <name type="scientific">Lihuaxuella thermophila</name>
    <dbReference type="NCBI Taxonomy" id="1173111"/>
    <lineage>
        <taxon>Bacteria</taxon>
        <taxon>Bacillati</taxon>
        <taxon>Bacillota</taxon>
        <taxon>Bacilli</taxon>
        <taxon>Bacillales</taxon>
        <taxon>Thermoactinomycetaceae</taxon>
        <taxon>Lihuaxuella</taxon>
    </lineage>
</organism>
<name>A0A1H8CW33_9BACL</name>
<dbReference type="AlphaFoldDB" id="A0A1H8CW33"/>
<dbReference type="CDD" id="cd03225">
    <property type="entry name" value="ABC_cobalt_CbiO_domain1"/>
    <property type="match status" value="1"/>
</dbReference>
<dbReference type="GO" id="GO:0005524">
    <property type="term" value="F:ATP binding"/>
    <property type="evidence" value="ECO:0007669"/>
    <property type="project" value="UniProtKB-KW"/>
</dbReference>
<keyword evidence="5" id="KW-0547">Nucleotide-binding</keyword>
<dbReference type="OrthoDB" id="9784332at2"/>
<keyword evidence="4" id="KW-1003">Cell membrane</keyword>
<dbReference type="InterPro" id="IPR003439">
    <property type="entry name" value="ABC_transporter-like_ATP-bd"/>
</dbReference>
<keyword evidence="3" id="KW-0813">Transport</keyword>
<dbReference type="GO" id="GO:0043190">
    <property type="term" value="C:ATP-binding cassette (ABC) transporter complex"/>
    <property type="evidence" value="ECO:0007669"/>
    <property type="project" value="TreeGrafter"/>
</dbReference>
<dbReference type="InterPro" id="IPR015856">
    <property type="entry name" value="ABC_transpr_CbiO/EcfA_su"/>
</dbReference>
<dbReference type="EMBL" id="FOCQ01000004">
    <property type="protein sequence ID" value="SEM99216.1"/>
    <property type="molecule type" value="Genomic_DNA"/>
</dbReference>
<dbReference type="Proteomes" id="UP000199695">
    <property type="component" value="Unassembled WGS sequence"/>
</dbReference>
<evidence type="ECO:0000256" key="4">
    <source>
        <dbReference type="ARBA" id="ARBA00022475"/>
    </source>
</evidence>
<sequence>MAILSVENLHFSYTTGQDILKGITLQFDRRPTAIIGQNGAGKTTFAKLLKGLLKPLHGDVYVKGVNTKETTAAQLARQIGLVFQNPHDQIFKSKVIDEVMFGPLNLKQEKETARANAIEALHMVGMENKLDKNPYDLGLSEQKLICIASVLAMQPEIVIFDEPTIAQDYPARERIKEIIQHLRQKGKLVLTITHDMDFAAAVFERTIVFAQGRVLLDGTTREVFAERELLKHAHVEPPHVTQLGQKLGCRETFLTAEEWIRYKRRKS</sequence>
<dbReference type="Pfam" id="PF00005">
    <property type="entry name" value="ABC_tran"/>
    <property type="match status" value="1"/>
</dbReference>
<keyword evidence="7" id="KW-1278">Translocase</keyword>
<evidence type="ECO:0000259" key="9">
    <source>
        <dbReference type="PROSITE" id="PS50893"/>
    </source>
</evidence>
<evidence type="ECO:0000256" key="7">
    <source>
        <dbReference type="ARBA" id="ARBA00022967"/>
    </source>
</evidence>
<dbReference type="RefSeq" id="WP_089966307.1">
    <property type="nucleotide sequence ID" value="NZ_FOCQ01000004.1"/>
</dbReference>
<evidence type="ECO:0000313" key="10">
    <source>
        <dbReference type="EMBL" id="SEM99216.1"/>
    </source>
</evidence>
<dbReference type="FunFam" id="3.40.50.300:FF:000224">
    <property type="entry name" value="Energy-coupling factor transporter ATP-binding protein EcfA"/>
    <property type="match status" value="1"/>
</dbReference>
<keyword evidence="8" id="KW-0472">Membrane</keyword>
<comment type="similarity">
    <text evidence="2">Belongs to the ABC transporter superfamily.</text>
</comment>
<evidence type="ECO:0000256" key="2">
    <source>
        <dbReference type="ARBA" id="ARBA00005417"/>
    </source>
</evidence>
<protein>
    <submittedName>
        <fullName evidence="10">Energy-coupling factor transport system ATP-binding protein</fullName>
    </submittedName>
</protein>
<dbReference type="GO" id="GO:0042626">
    <property type="term" value="F:ATPase-coupled transmembrane transporter activity"/>
    <property type="evidence" value="ECO:0007669"/>
    <property type="project" value="TreeGrafter"/>
</dbReference>
<reference evidence="10 11" key="1">
    <citation type="submission" date="2016-10" db="EMBL/GenBank/DDBJ databases">
        <authorList>
            <person name="de Groot N.N."/>
        </authorList>
    </citation>
    <scope>NUCLEOTIDE SEQUENCE [LARGE SCALE GENOMIC DNA]</scope>
    <source>
        <strain evidence="10 11">DSM 46701</strain>
    </source>
</reference>
<dbReference type="InterPro" id="IPR027417">
    <property type="entry name" value="P-loop_NTPase"/>
</dbReference>
<dbReference type="Gene3D" id="3.40.50.300">
    <property type="entry name" value="P-loop containing nucleotide triphosphate hydrolases"/>
    <property type="match status" value="1"/>
</dbReference>
<dbReference type="SUPFAM" id="SSF52540">
    <property type="entry name" value="P-loop containing nucleoside triphosphate hydrolases"/>
    <property type="match status" value="1"/>
</dbReference>
<dbReference type="InterPro" id="IPR003593">
    <property type="entry name" value="AAA+_ATPase"/>
</dbReference>
<gene>
    <name evidence="10" type="ORF">SAMN05444955_104148</name>
</gene>
<dbReference type="GO" id="GO:0015087">
    <property type="term" value="F:cobalt ion transmembrane transporter activity"/>
    <property type="evidence" value="ECO:0007669"/>
    <property type="project" value="UniProtKB-ARBA"/>
</dbReference>
<accession>A0A1H8CW33</accession>
<dbReference type="PANTHER" id="PTHR43553">
    <property type="entry name" value="HEAVY METAL TRANSPORTER"/>
    <property type="match status" value="1"/>
</dbReference>
<evidence type="ECO:0000256" key="6">
    <source>
        <dbReference type="ARBA" id="ARBA00022840"/>
    </source>
</evidence>
<evidence type="ECO:0000256" key="8">
    <source>
        <dbReference type="ARBA" id="ARBA00023136"/>
    </source>
</evidence>
<dbReference type="STRING" id="1173111.SAMN05444955_104148"/>
<dbReference type="PANTHER" id="PTHR43553:SF25">
    <property type="entry name" value="ABC-TYPE COBALT TRANSPORT SYSTEM, ATPASE COMPONENT"/>
    <property type="match status" value="1"/>
</dbReference>
<comment type="subcellular location">
    <subcellularLocation>
        <location evidence="1">Cell membrane</location>
        <topology evidence="1">Peripheral membrane protein</topology>
    </subcellularLocation>
</comment>
<dbReference type="PROSITE" id="PS50893">
    <property type="entry name" value="ABC_TRANSPORTER_2"/>
    <property type="match status" value="1"/>
</dbReference>